<protein>
    <submittedName>
        <fullName evidence="1">Uncharacterized protein</fullName>
    </submittedName>
</protein>
<dbReference type="HOGENOM" id="CLU_1930941_0_0_1"/>
<dbReference type="Proteomes" id="UP000026962">
    <property type="component" value="Chromosome 4"/>
</dbReference>
<dbReference type="EnsemblPlants" id="OPUNC04G01440.1">
    <property type="protein sequence ID" value="OPUNC04G01440.1"/>
    <property type="gene ID" value="OPUNC04G01440"/>
</dbReference>
<evidence type="ECO:0000313" key="1">
    <source>
        <dbReference type="EnsemblPlants" id="OPUNC04G01440.1"/>
    </source>
</evidence>
<reference evidence="1" key="2">
    <citation type="submission" date="2018-05" db="EMBL/GenBank/DDBJ databases">
        <title>OpunRS2 (Oryza punctata Reference Sequence Version 2).</title>
        <authorList>
            <person name="Zhang J."/>
            <person name="Kudrna D."/>
            <person name="Lee S."/>
            <person name="Talag J."/>
            <person name="Welchert J."/>
            <person name="Wing R.A."/>
        </authorList>
    </citation>
    <scope>NUCLEOTIDE SEQUENCE [LARGE SCALE GENOMIC DNA]</scope>
</reference>
<dbReference type="Gramene" id="OPUNC04G01440.1">
    <property type="protein sequence ID" value="OPUNC04G01440.1"/>
    <property type="gene ID" value="OPUNC04G01440"/>
</dbReference>
<organism evidence="1">
    <name type="scientific">Oryza punctata</name>
    <name type="common">Red rice</name>
    <dbReference type="NCBI Taxonomy" id="4537"/>
    <lineage>
        <taxon>Eukaryota</taxon>
        <taxon>Viridiplantae</taxon>
        <taxon>Streptophyta</taxon>
        <taxon>Embryophyta</taxon>
        <taxon>Tracheophyta</taxon>
        <taxon>Spermatophyta</taxon>
        <taxon>Magnoliopsida</taxon>
        <taxon>Liliopsida</taxon>
        <taxon>Poales</taxon>
        <taxon>Poaceae</taxon>
        <taxon>BOP clade</taxon>
        <taxon>Oryzoideae</taxon>
        <taxon>Oryzeae</taxon>
        <taxon>Oryzinae</taxon>
        <taxon>Oryza</taxon>
    </lineage>
</organism>
<name>A0A0E0KME8_ORYPU</name>
<reference evidence="1" key="1">
    <citation type="submission" date="2015-04" db="UniProtKB">
        <authorList>
            <consortium name="EnsemblPlants"/>
        </authorList>
    </citation>
    <scope>IDENTIFICATION</scope>
</reference>
<keyword evidence="2" id="KW-1185">Reference proteome</keyword>
<evidence type="ECO:0000313" key="2">
    <source>
        <dbReference type="Proteomes" id="UP000026962"/>
    </source>
</evidence>
<dbReference type="AlphaFoldDB" id="A0A0E0KME8"/>
<accession>A0A0E0KME8</accession>
<sequence length="131" mass="13968">MASAFSVPDPSTFGMSSLRPQLDLQPLDSIKNNSDNEQDLAVADLLGVAVDGDIPNEKSESSLIPPVARSSCMTAFMLLCEDTQVKPMVSADKNNIVDADLVHLCVTEARLQSLHAFAEQINVQLLDAGPG</sequence>
<proteinExistence type="predicted"/>